<name>V6KP17_STRRC</name>
<dbReference type="InterPro" id="IPR016162">
    <property type="entry name" value="Ald_DH_N"/>
</dbReference>
<keyword evidence="5" id="KW-1185">Reference proteome</keyword>
<dbReference type="STRING" id="1352936.M878_11980"/>
<dbReference type="InterPro" id="IPR015590">
    <property type="entry name" value="Aldehyde_DH_dom"/>
</dbReference>
<evidence type="ECO:0000256" key="2">
    <source>
        <dbReference type="ARBA" id="ARBA00023002"/>
    </source>
</evidence>
<evidence type="ECO:0000313" key="5">
    <source>
        <dbReference type="Proteomes" id="UP000017984"/>
    </source>
</evidence>
<protein>
    <recommendedName>
        <fullName evidence="3">Aldehyde dehydrogenase domain-containing protein</fullName>
    </recommendedName>
</protein>
<keyword evidence="2" id="KW-0560">Oxidoreductase</keyword>
<feature type="domain" description="Aldehyde dehydrogenase" evidence="3">
    <location>
        <begin position="11"/>
        <end position="38"/>
    </location>
</feature>
<evidence type="ECO:0000256" key="1">
    <source>
        <dbReference type="ARBA" id="ARBA00009986"/>
    </source>
</evidence>
<organism evidence="4 5">
    <name type="scientific">Streptomyces roseochromogenus subsp. oscitans DS 12.976</name>
    <dbReference type="NCBI Taxonomy" id="1352936"/>
    <lineage>
        <taxon>Bacteria</taxon>
        <taxon>Bacillati</taxon>
        <taxon>Actinomycetota</taxon>
        <taxon>Actinomycetes</taxon>
        <taxon>Kitasatosporales</taxon>
        <taxon>Streptomycetaceae</taxon>
        <taxon>Streptomyces</taxon>
    </lineage>
</organism>
<evidence type="ECO:0000313" key="4">
    <source>
        <dbReference type="EMBL" id="EST33758.1"/>
    </source>
</evidence>
<gene>
    <name evidence="4" type="ORF">M878_11980</name>
</gene>
<proteinExistence type="inferred from homology"/>
<dbReference type="HOGENOM" id="CLU_3258668_0_0_11"/>
<reference evidence="4 5" key="1">
    <citation type="journal article" date="2014" name="Genome Announc.">
        <title>Draft Genome Sequence of Streptomyces roseochromogenes subsp. oscitans DS 12.976, Producer of the Aminocoumarin Antibiotic Clorobiocin.</title>
        <authorList>
            <person name="Ruckert C."/>
            <person name="Kalinowski J."/>
            <person name="Heide L."/>
            <person name="Apel A.K."/>
        </authorList>
    </citation>
    <scope>NUCLEOTIDE SEQUENCE [LARGE SCALE GENOMIC DNA]</scope>
    <source>
        <strain evidence="4 5">DS 12.976</strain>
    </source>
</reference>
<dbReference type="InterPro" id="IPR016161">
    <property type="entry name" value="Ald_DH/histidinol_DH"/>
</dbReference>
<dbReference type="Gene3D" id="3.40.605.10">
    <property type="entry name" value="Aldehyde Dehydrogenase, Chain A, domain 1"/>
    <property type="match status" value="1"/>
</dbReference>
<dbReference type="GO" id="GO:0016491">
    <property type="term" value="F:oxidoreductase activity"/>
    <property type="evidence" value="ECO:0007669"/>
    <property type="project" value="UniProtKB-KW"/>
</dbReference>
<comment type="similarity">
    <text evidence="1">Belongs to the aldehyde dehydrogenase family.</text>
</comment>
<accession>V6KP17</accession>
<dbReference type="FunFam" id="3.40.605.10:FF:000026">
    <property type="entry name" value="Aldehyde dehydrogenase, putative"/>
    <property type="match status" value="1"/>
</dbReference>
<dbReference type="PATRIC" id="fig|1352936.5.peg.2538"/>
<dbReference type="SUPFAM" id="SSF53720">
    <property type="entry name" value="ALDH-like"/>
    <property type="match status" value="1"/>
</dbReference>
<comment type="caution">
    <text evidence="4">The sequence shown here is derived from an EMBL/GenBank/DDBJ whole genome shotgun (WGS) entry which is preliminary data.</text>
</comment>
<dbReference type="Pfam" id="PF00171">
    <property type="entry name" value="Aldedh"/>
    <property type="match status" value="1"/>
</dbReference>
<sequence length="42" mass="4381">MTVIGGAYNPLAPFGGYKQSGVGRELGAHGLMEFLQATSLQL</sequence>
<evidence type="ECO:0000259" key="3">
    <source>
        <dbReference type="Pfam" id="PF00171"/>
    </source>
</evidence>
<dbReference type="Proteomes" id="UP000017984">
    <property type="component" value="Chromosome"/>
</dbReference>
<dbReference type="EMBL" id="AWQX01000097">
    <property type="protein sequence ID" value="EST33758.1"/>
    <property type="molecule type" value="Genomic_DNA"/>
</dbReference>
<dbReference type="AlphaFoldDB" id="V6KP17"/>